<dbReference type="GO" id="GO:0046872">
    <property type="term" value="F:metal ion binding"/>
    <property type="evidence" value="ECO:0007669"/>
    <property type="project" value="UniProtKB-KW"/>
</dbReference>
<dbReference type="InterPro" id="IPR036615">
    <property type="entry name" value="Mur_ligase_C_dom_sf"/>
</dbReference>
<protein>
    <recommendedName>
        <fullName evidence="7">Dihydrofolate synthase/folylpolyglutamate synthase</fullName>
        <ecNumber evidence="5">6.3.2.12</ecNumber>
        <ecNumber evidence="6">6.3.2.17</ecNumber>
    </recommendedName>
    <alternativeName>
        <fullName evidence="16">Folylpoly-gamma-glutamate synthetase-dihydrofolate synthetase</fullName>
    </alternativeName>
    <alternativeName>
        <fullName evidence="14">Folylpolyglutamate synthetase</fullName>
    </alternativeName>
    <alternativeName>
        <fullName evidence="15">Tetrahydrofolylpolyglutamate synthase</fullName>
    </alternativeName>
</protein>
<dbReference type="STRING" id="744872.Spica_1580"/>
<dbReference type="Proteomes" id="UP000000503">
    <property type="component" value="Chromosome"/>
</dbReference>
<evidence type="ECO:0000313" key="24">
    <source>
        <dbReference type="EMBL" id="AEJ19723.1"/>
    </source>
</evidence>
<accession>F8F0L6</accession>
<dbReference type="EC" id="6.3.2.12" evidence="5"/>
<dbReference type="SUPFAM" id="SSF53623">
    <property type="entry name" value="MurD-like peptide ligases, catalytic domain"/>
    <property type="match status" value="1"/>
</dbReference>
<evidence type="ECO:0000256" key="5">
    <source>
        <dbReference type="ARBA" id="ARBA00013023"/>
    </source>
</evidence>
<evidence type="ECO:0000256" key="19">
    <source>
        <dbReference type="ARBA" id="ARBA00049035"/>
    </source>
</evidence>
<dbReference type="Gene3D" id="3.40.1190.10">
    <property type="entry name" value="Mur-like, catalytic domain"/>
    <property type="match status" value="1"/>
</dbReference>
<dbReference type="InterPro" id="IPR018109">
    <property type="entry name" value="Folylpolyglutamate_synth_CS"/>
</dbReference>
<comment type="function">
    <text evidence="1">Functions in two distinct reactions of the de novo folate biosynthetic pathway. Catalyzes the addition of a glutamate residue to dihydropteroate (7,8-dihydropteroate or H2Pte) to form dihydrofolate (7,8-dihydrofolate monoglutamate or H2Pte-Glu). Also catalyzes successive additions of L-glutamate to tetrahydrofolate or 10-formyltetrahydrofolate or 5,10-methylenetetrahydrofolate, leading to folylpolyglutamate derivatives.</text>
</comment>
<feature type="domain" description="Mur ligase central" evidence="23">
    <location>
        <begin position="53"/>
        <end position="301"/>
    </location>
</feature>
<evidence type="ECO:0000256" key="12">
    <source>
        <dbReference type="ARBA" id="ARBA00022842"/>
    </source>
</evidence>
<comment type="catalytic activity">
    <reaction evidence="17">
        <text>(6S)-5,6,7,8-tetrahydrofolyl-(gamma-L-Glu)(n) + L-glutamate + ATP = (6S)-5,6,7,8-tetrahydrofolyl-(gamma-L-Glu)(n+1) + ADP + phosphate + H(+)</text>
        <dbReference type="Rhea" id="RHEA:10580"/>
        <dbReference type="Rhea" id="RHEA-COMP:14738"/>
        <dbReference type="Rhea" id="RHEA-COMP:14740"/>
        <dbReference type="ChEBI" id="CHEBI:15378"/>
        <dbReference type="ChEBI" id="CHEBI:29985"/>
        <dbReference type="ChEBI" id="CHEBI:30616"/>
        <dbReference type="ChEBI" id="CHEBI:43474"/>
        <dbReference type="ChEBI" id="CHEBI:141005"/>
        <dbReference type="ChEBI" id="CHEBI:456216"/>
        <dbReference type="EC" id="6.3.2.17"/>
    </reaction>
</comment>
<evidence type="ECO:0000256" key="2">
    <source>
        <dbReference type="ARBA" id="ARBA00004799"/>
    </source>
</evidence>
<comment type="catalytic activity">
    <reaction evidence="19">
        <text>(6R)-5,10-methylenetetrahydrofolyl-(gamma-L-Glu)(n) + L-glutamate + ATP = (6R)-5,10-methylenetetrahydrofolyl-(gamma-L-Glu)(n+1) + ADP + phosphate + H(+)</text>
        <dbReference type="Rhea" id="RHEA:51912"/>
        <dbReference type="Rhea" id="RHEA-COMP:13257"/>
        <dbReference type="Rhea" id="RHEA-COMP:13258"/>
        <dbReference type="ChEBI" id="CHEBI:15378"/>
        <dbReference type="ChEBI" id="CHEBI:29985"/>
        <dbReference type="ChEBI" id="CHEBI:30616"/>
        <dbReference type="ChEBI" id="CHEBI:43474"/>
        <dbReference type="ChEBI" id="CHEBI:136572"/>
        <dbReference type="ChEBI" id="CHEBI:456216"/>
        <dbReference type="EC" id="6.3.2.17"/>
    </reaction>
</comment>
<dbReference type="Gene3D" id="3.90.190.20">
    <property type="entry name" value="Mur ligase, C-terminal domain"/>
    <property type="match status" value="1"/>
</dbReference>
<dbReference type="OrthoDB" id="9809356at2"/>
<evidence type="ECO:0000256" key="11">
    <source>
        <dbReference type="ARBA" id="ARBA00022840"/>
    </source>
</evidence>
<keyword evidence="8 21" id="KW-0436">Ligase</keyword>
<organism evidence="24 25">
    <name type="scientific">Gracilinema caldarium (strain ATCC 51460 / DSM 7334 / H1)</name>
    <name type="common">Treponema caldarium</name>
    <dbReference type="NCBI Taxonomy" id="744872"/>
    <lineage>
        <taxon>Bacteria</taxon>
        <taxon>Pseudomonadati</taxon>
        <taxon>Spirochaetota</taxon>
        <taxon>Spirochaetia</taxon>
        <taxon>Spirochaetales</taxon>
        <taxon>Breznakiellaceae</taxon>
        <taxon>Gracilinema</taxon>
    </lineage>
</organism>
<dbReference type="Pfam" id="PF02875">
    <property type="entry name" value="Mur_ligase_C"/>
    <property type="match status" value="1"/>
</dbReference>
<dbReference type="eggNOG" id="COG0285">
    <property type="taxonomic scope" value="Bacteria"/>
</dbReference>
<keyword evidence="12" id="KW-0460">Magnesium</keyword>
<evidence type="ECO:0000259" key="22">
    <source>
        <dbReference type="Pfam" id="PF02875"/>
    </source>
</evidence>
<reference evidence="25" key="1">
    <citation type="journal article" date="2013" name="Stand. Genomic Sci.">
        <title>Genome sequence of the thermophilic fresh-water bacterium Spirochaeta caldaria type strain (H1(T)), reclassification of Spirochaeta caldaria, Spirochaeta stenostrepta, and Spirochaeta zuelzerae in the genus Treponema as Treponema caldaria comb. nov., Treponema stenostrepta comb. nov., and Treponema zuelzerae comb. nov., and emendation of the genus Treponema.</title>
        <authorList>
            <person name="Abt B."/>
            <person name="Goker M."/>
            <person name="Scheuner C."/>
            <person name="Han C."/>
            <person name="Lu M."/>
            <person name="Misra M."/>
            <person name="Lapidus A."/>
            <person name="Nolan M."/>
            <person name="Lucas S."/>
            <person name="Hammon N."/>
            <person name="Deshpande S."/>
            <person name="Cheng J.F."/>
            <person name="Tapia R."/>
            <person name="Goodwin L.A."/>
            <person name="Pitluck S."/>
            <person name="Liolios K."/>
            <person name="Pagani I."/>
            <person name="Ivanova N."/>
            <person name="Mavromatis K."/>
            <person name="Mikhailova N."/>
            <person name="Huntemann M."/>
            <person name="Pati A."/>
            <person name="Chen A."/>
            <person name="Palaniappan K."/>
            <person name="Land M."/>
            <person name="Hauser L."/>
            <person name="Jeffries C.D."/>
            <person name="Rohde M."/>
            <person name="Spring S."/>
            <person name="Gronow S."/>
            <person name="Detter J.C."/>
            <person name="Bristow J."/>
            <person name="Eisen J.A."/>
            <person name="Markowitz V."/>
            <person name="Hugenholtz P."/>
            <person name="Kyrpides N.C."/>
            <person name="Woyke T."/>
            <person name="Klenk H.P."/>
        </authorList>
    </citation>
    <scope>NUCLEOTIDE SEQUENCE</scope>
    <source>
        <strain evidence="25">ATCC 51460 / DSM 7334 / H1</strain>
    </source>
</reference>
<dbReference type="GO" id="GO:0004326">
    <property type="term" value="F:tetrahydrofolylpolyglutamate synthase activity"/>
    <property type="evidence" value="ECO:0007669"/>
    <property type="project" value="UniProtKB-EC"/>
</dbReference>
<evidence type="ECO:0000256" key="7">
    <source>
        <dbReference type="ARBA" id="ARBA00019357"/>
    </source>
</evidence>
<evidence type="ECO:0000256" key="20">
    <source>
        <dbReference type="ARBA" id="ARBA00049161"/>
    </source>
</evidence>
<evidence type="ECO:0000256" key="15">
    <source>
        <dbReference type="ARBA" id="ARBA00030592"/>
    </source>
</evidence>
<gene>
    <name evidence="24" type="ordered locus">Spica_1580</name>
</gene>
<evidence type="ECO:0000256" key="4">
    <source>
        <dbReference type="ARBA" id="ARBA00008276"/>
    </source>
</evidence>
<evidence type="ECO:0000256" key="14">
    <source>
        <dbReference type="ARBA" id="ARBA00030048"/>
    </source>
</evidence>
<keyword evidence="10 21" id="KW-0547">Nucleotide-binding</keyword>
<dbReference type="EC" id="6.3.2.17" evidence="6"/>
<evidence type="ECO:0000256" key="18">
    <source>
        <dbReference type="ARBA" id="ARBA00047808"/>
    </source>
</evidence>
<dbReference type="PIRSF" id="PIRSF001563">
    <property type="entry name" value="Folylpolyglu_synth"/>
    <property type="match status" value="1"/>
</dbReference>
<comment type="pathway">
    <text evidence="2">Cofactor biosynthesis; tetrahydrofolate biosynthesis; 7,8-dihydrofolate from 2-amino-4-hydroxy-6-hydroxymethyl-7,8-dihydropteridine diphosphate and 4-aminobenzoate: step 2/2.</text>
</comment>
<evidence type="ECO:0000256" key="6">
    <source>
        <dbReference type="ARBA" id="ARBA00013025"/>
    </source>
</evidence>
<keyword evidence="25" id="KW-1185">Reference proteome</keyword>
<dbReference type="InterPro" id="IPR004101">
    <property type="entry name" value="Mur_ligase_C"/>
</dbReference>
<evidence type="ECO:0000256" key="3">
    <source>
        <dbReference type="ARBA" id="ARBA00005150"/>
    </source>
</evidence>
<comment type="similarity">
    <text evidence="4 21">Belongs to the folylpolyglutamate synthase family.</text>
</comment>
<evidence type="ECO:0000259" key="23">
    <source>
        <dbReference type="Pfam" id="PF08245"/>
    </source>
</evidence>
<dbReference type="InterPro" id="IPR013221">
    <property type="entry name" value="Mur_ligase_cen"/>
</dbReference>
<dbReference type="PANTHER" id="PTHR11136">
    <property type="entry name" value="FOLYLPOLYGLUTAMATE SYNTHASE-RELATED"/>
    <property type="match status" value="1"/>
</dbReference>
<comment type="catalytic activity">
    <reaction evidence="20">
        <text>7,8-dihydropteroate + L-glutamate + ATP = 7,8-dihydrofolate + ADP + phosphate + H(+)</text>
        <dbReference type="Rhea" id="RHEA:23584"/>
        <dbReference type="ChEBI" id="CHEBI:15378"/>
        <dbReference type="ChEBI" id="CHEBI:17839"/>
        <dbReference type="ChEBI" id="CHEBI:29985"/>
        <dbReference type="ChEBI" id="CHEBI:30616"/>
        <dbReference type="ChEBI" id="CHEBI:43474"/>
        <dbReference type="ChEBI" id="CHEBI:57451"/>
        <dbReference type="ChEBI" id="CHEBI:456216"/>
        <dbReference type="EC" id="6.3.2.12"/>
    </reaction>
</comment>
<dbReference type="SUPFAM" id="SSF53244">
    <property type="entry name" value="MurD-like peptide ligases, peptide-binding domain"/>
    <property type="match status" value="1"/>
</dbReference>
<keyword evidence="11 21" id="KW-0067">ATP-binding</keyword>
<dbReference type="InterPro" id="IPR001645">
    <property type="entry name" value="Folylpolyglutamate_synth"/>
</dbReference>
<evidence type="ECO:0000313" key="25">
    <source>
        <dbReference type="Proteomes" id="UP000000503"/>
    </source>
</evidence>
<dbReference type="GO" id="GO:0046656">
    <property type="term" value="P:folic acid biosynthetic process"/>
    <property type="evidence" value="ECO:0007669"/>
    <property type="project" value="UniProtKB-KW"/>
</dbReference>
<evidence type="ECO:0000256" key="10">
    <source>
        <dbReference type="ARBA" id="ARBA00022741"/>
    </source>
</evidence>
<dbReference type="NCBIfam" id="TIGR01499">
    <property type="entry name" value="folC"/>
    <property type="match status" value="1"/>
</dbReference>
<proteinExistence type="inferred from homology"/>
<evidence type="ECO:0000256" key="13">
    <source>
        <dbReference type="ARBA" id="ARBA00022909"/>
    </source>
</evidence>
<dbReference type="PROSITE" id="PS01012">
    <property type="entry name" value="FOLYLPOLYGLU_SYNT_2"/>
    <property type="match status" value="1"/>
</dbReference>
<name>F8F0L6_GRAC1</name>
<evidence type="ECO:0000256" key="9">
    <source>
        <dbReference type="ARBA" id="ARBA00022723"/>
    </source>
</evidence>
<sequence>MKSFANSQEVFEWLSGYINFERGLSSKTFRIDRMQILAELANNPERCAPVIHVAGSKGKGSVTTMIADMLHEAGYRTGRYVSPHITEYRERVSRAEGFFDETIYATAGDELRILVKEAVQHYPELFDPTAPEGEEPTFFELLTLYFFLCCRLDHCDVMVVETGMGGRLDATNIVTPLVSVITPIELEHTQYLGTTYAAIAGEKAGIIKVGRPVVLAEQQVEALMVLRTTAADRQAPLWYLPELADIHDIQVTRQGTRFSINIKPQRLPSPLDIITAQDRPSLELSMVGAIQAQNALQALTAVRIAYPDIPMATLFKSLKNTCIPGRFERIHENPDIIIDGAHTPRSVKLCTDTFLHLYGRDNLLLFGCAADKDVETMARTVMPSFSHIIITKPGNFKKSNMERTEKAFTDTKVGFNVIVESIPDTLLAIERATFLTKATKKPLLVTGSFYLAADTRAFCTSI</sequence>
<dbReference type="PANTHER" id="PTHR11136:SF0">
    <property type="entry name" value="DIHYDROFOLATE SYNTHETASE-RELATED"/>
    <property type="match status" value="1"/>
</dbReference>
<dbReference type="RefSeq" id="WP_013969032.1">
    <property type="nucleotide sequence ID" value="NC_015732.1"/>
</dbReference>
<evidence type="ECO:0000256" key="1">
    <source>
        <dbReference type="ARBA" id="ARBA00002714"/>
    </source>
</evidence>
<comment type="catalytic activity">
    <reaction evidence="18">
        <text>10-formyltetrahydrofolyl-(gamma-L-Glu)(n) + L-glutamate + ATP = 10-formyltetrahydrofolyl-(gamma-L-Glu)(n+1) + ADP + phosphate + H(+)</text>
        <dbReference type="Rhea" id="RHEA:51904"/>
        <dbReference type="Rhea" id="RHEA-COMP:13088"/>
        <dbReference type="Rhea" id="RHEA-COMP:14300"/>
        <dbReference type="ChEBI" id="CHEBI:15378"/>
        <dbReference type="ChEBI" id="CHEBI:29985"/>
        <dbReference type="ChEBI" id="CHEBI:30616"/>
        <dbReference type="ChEBI" id="CHEBI:43474"/>
        <dbReference type="ChEBI" id="CHEBI:134413"/>
        <dbReference type="ChEBI" id="CHEBI:456216"/>
        <dbReference type="EC" id="6.3.2.17"/>
    </reaction>
</comment>
<dbReference type="Pfam" id="PF08245">
    <property type="entry name" value="Mur_ligase_M"/>
    <property type="match status" value="1"/>
</dbReference>
<dbReference type="KEGG" id="scd:Spica_1580"/>
<keyword evidence="13" id="KW-0289">Folate biosynthesis</keyword>
<comment type="pathway">
    <text evidence="3">Cofactor biosynthesis; tetrahydrofolylpolyglutamate biosynthesis.</text>
</comment>
<feature type="domain" description="Mur ligase C-terminal" evidence="22">
    <location>
        <begin position="325"/>
        <end position="448"/>
    </location>
</feature>
<evidence type="ECO:0000256" key="16">
    <source>
        <dbReference type="ARBA" id="ARBA00032510"/>
    </source>
</evidence>
<evidence type="ECO:0000256" key="17">
    <source>
        <dbReference type="ARBA" id="ARBA00047493"/>
    </source>
</evidence>
<dbReference type="HOGENOM" id="CLU_015869_1_2_12"/>
<dbReference type="AlphaFoldDB" id="F8F0L6"/>
<dbReference type="GO" id="GO:0005737">
    <property type="term" value="C:cytoplasm"/>
    <property type="evidence" value="ECO:0007669"/>
    <property type="project" value="TreeGrafter"/>
</dbReference>
<evidence type="ECO:0000256" key="8">
    <source>
        <dbReference type="ARBA" id="ARBA00022598"/>
    </source>
</evidence>
<dbReference type="EMBL" id="CP002868">
    <property type="protein sequence ID" value="AEJ19723.1"/>
    <property type="molecule type" value="Genomic_DNA"/>
</dbReference>
<dbReference type="InterPro" id="IPR036565">
    <property type="entry name" value="Mur-like_cat_sf"/>
</dbReference>
<dbReference type="GO" id="GO:0005524">
    <property type="term" value="F:ATP binding"/>
    <property type="evidence" value="ECO:0007669"/>
    <property type="project" value="UniProtKB-KW"/>
</dbReference>
<evidence type="ECO:0000256" key="21">
    <source>
        <dbReference type="PIRNR" id="PIRNR001563"/>
    </source>
</evidence>
<keyword evidence="9" id="KW-0479">Metal-binding</keyword>
<dbReference type="GO" id="GO:0008841">
    <property type="term" value="F:dihydrofolate synthase activity"/>
    <property type="evidence" value="ECO:0007669"/>
    <property type="project" value="UniProtKB-EC"/>
</dbReference>